<evidence type="ECO:0000256" key="1">
    <source>
        <dbReference type="ARBA" id="ARBA00008467"/>
    </source>
</evidence>
<keyword evidence="7" id="KW-1185">Reference proteome</keyword>
<evidence type="ECO:0000259" key="5">
    <source>
        <dbReference type="PROSITE" id="PS52004"/>
    </source>
</evidence>
<sequence>MSPLALSRYTATSCLGAGLAATRAALAAGRSGLTPCDFETVALDTWIGRVAGVEEVALPPQLAAYDCRNNRLALLGLQQDGFLDAARAAVARYGAHRVAVLLGTSTSGILETELAYRQRDPATGALPPGFDYRGTHNIYSVAEFTRELTGARGPAWVSSTACSSSAKVFASAARLIEAGLVDAAIVGGVDSLCLTTLYGFNSLELVAAEPCRPYDAARKGISIGEAAAFALLERPSAAPEGDTVLLLGSGESSDAYHMSSPHPEGRGARQAMEQALASAALEADAIDYINLHGTGTPSNDAAEGKAVQALFGDRVPASSTKGATGHTLGAAGALEAVFGALALADGLIPGSPGTRALDPALALRYECGPRRASLQHVLSNSFGFGGTNCSLLFGRLAAVEGARK</sequence>
<dbReference type="Proteomes" id="UP000295129">
    <property type="component" value="Unassembled WGS sequence"/>
</dbReference>
<dbReference type="InterPro" id="IPR016039">
    <property type="entry name" value="Thiolase-like"/>
</dbReference>
<evidence type="ECO:0000313" key="6">
    <source>
        <dbReference type="EMBL" id="TDN47096.1"/>
    </source>
</evidence>
<dbReference type="CDD" id="cd00834">
    <property type="entry name" value="KAS_I_II"/>
    <property type="match status" value="1"/>
</dbReference>
<dbReference type="RefSeq" id="WP_246034906.1">
    <property type="nucleotide sequence ID" value="NZ_SNVV01000022.1"/>
</dbReference>
<evidence type="ECO:0000256" key="2">
    <source>
        <dbReference type="ARBA" id="ARBA00022679"/>
    </source>
</evidence>
<dbReference type="Pfam" id="PF00109">
    <property type="entry name" value="ketoacyl-synt"/>
    <property type="match status" value="1"/>
</dbReference>
<feature type="chain" id="PRO_5020437725" evidence="4">
    <location>
        <begin position="28"/>
        <end position="404"/>
    </location>
</feature>
<dbReference type="GO" id="GO:0004315">
    <property type="term" value="F:3-oxoacyl-[acyl-carrier-protein] synthase activity"/>
    <property type="evidence" value="ECO:0007669"/>
    <property type="project" value="TreeGrafter"/>
</dbReference>
<feature type="signal peptide" evidence="4">
    <location>
        <begin position="1"/>
        <end position="27"/>
    </location>
</feature>
<dbReference type="Gene3D" id="3.40.47.10">
    <property type="match status" value="1"/>
</dbReference>
<comment type="caution">
    <text evidence="6">The sequence shown here is derived from an EMBL/GenBank/DDBJ whole genome shotgun (WGS) entry which is preliminary data.</text>
</comment>
<dbReference type="EMBL" id="SNVV01000022">
    <property type="protein sequence ID" value="TDN47096.1"/>
    <property type="molecule type" value="Genomic_DNA"/>
</dbReference>
<dbReference type="InterPro" id="IPR000794">
    <property type="entry name" value="Beta-ketoacyl_synthase"/>
</dbReference>
<protein>
    <submittedName>
        <fullName evidence="6">3-oxoacyl-[acyl-carrier-protein] synthase-1</fullName>
    </submittedName>
</protein>
<dbReference type="PANTHER" id="PTHR11712">
    <property type="entry name" value="POLYKETIDE SYNTHASE-RELATED"/>
    <property type="match status" value="1"/>
</dbReference>
<feature type="domain" description="Ketosynthase family 3 (KS3)" evidence="5">
    <location>
        <begin position="1"/>
        <end position="395"/>
    </location>
</feature>
<dbReference type="GO" id="GO:0006633">
    <property type="term" value="P:fatty acid biosynthetic process"/>
    <property type="evidence" value="ECO:0007669"/>
    <property type="project" value="TreeGrafter"/>
</dbReference>
<keyword evidence="4" id="KW-0732">Signal</keyword>
<proteinExistence type="inferred from homology"/>
<name>A0A4R6DPY4_9RHOO</name>
<dbReference type="InterPro" id="IPR014031">
    <property type="entry name" value="Ketoacyl_synth_C"/>
</dbReference>
<reference evidence="6 7" key="1">
    <citation type="submission" date="2019-03" db="EMBL/GenBank/DDBJ databases">
        <title>Genomic Encyclopedia of Type Strains, Phase IV (KMG-IV): sequencing the most valuable type-strain genomes for metagenomic binning, comparative biology and taxonomic classification.</title>
        <authorList>
            <person name="Goeker M."/>
        </authorList>
    </citation>
    <scope>NUCLEOTIDE SEQUENCE [LARGE SCALE GENOMIC DNA]</scope>
    <source>
        <strain evidence="6 7">DSM 12121</strain>
    </source>
</reference>
<dbReference type="SMART" id="SM00825">
    <property type="entry name" value="PKS_KS"/>
    <property type="match status" value="1"/>
</dbReference>
<dbReference type="PANTHER" id="PTHR11712:SF320">
    <property type="entry name" value="BETA-KETOACYL SYNTHASE"/>
    <property type="match status" value="1"/>
</dbReference>
<dbReference type="InterPro" id="IPR020841">
    <property type="entry name" value="PKS_Beta-ketoAc_synthase_dom"/>
</dbReference>
<dbReference type="SUPFAM" id="SSF53901">
    <property type="entry name" value="Thiolase-like"/>
    <property type="match status" value="2"/>
</dbReference>
<dbReference type="AlphaFoldDB" id="A0A4R6DPY4"/>
<dbReference type="PROSITE" id="PS52004">
    <property type="entry name" value="KS3_2"/>
    <property type="match status" value="1"/>
</dbReference>
<accession>A0A4R6DPY4</accession>
<dbReference type="NCBIfam" id="NF006618">
    <property type="entry name" value="PRK09185.1"/>
    <property type="match status" value="1"/>
</dbReference>
<organism evidence="6 7">
    <name type="scientific">Azoarcus indigens</name>
    <dbReference type="NCBI Taxonomy" id="29545"/>
    <lineage>
        <taxon>Bacteria</taxon>
        <taxon>Pseudomonadati</taxon>
        <taxon>Pseudomonadota</taxon>
        <taxon>Betaproteobacteria</taxon>
        <taxon>Rhodocyclales</taxon>
        <taxon>Zoogloeaceae</taxon>
        <taxon>Azoarcus</taxon>
    </lineage>
</organism>
<dbReference type="GO" id="GO:0005829">
    <property type="term" value="C:cytosol"/>
    <property type="evidence" value="ECO:0007669"/>
    <property type="project" value="TreeGrafter"/>
</dbReference>
<evidence type="ECO:0000313" key="7">
    <source>
        <dbReference type="Proteomes" id="UP000295129"/>
    </source>
</evidence>
<comment type="similarity">
    <text evidence="1 3">Belongs to the thiolase-like superfamily. Beta-ketoacyl-ACP synthases family.</text>
</comment>
<keyword evidence="2 3" id="KW-0808">Transferase</keyword>
<dbReference type="Pfam" id="PF02801">
    <property type="entry name" value="Ketoacyl-synt_C"/>
    <property type="match status" value="1"/>
</dbReference>
<evidence type="ECO:0000256" key="3">
    <source>
        <dbReference type="RuleBase" id="RU003694"/>
    </source>
</evidence>
<gene>
    <name evidence="6" type="ORF">C7389_12253</name>
</gene>
<evidence type="ECO:0000256" key="4">
    <source>
        <dbReference type="SAM" id="SignalP"/>
    </source>
</evidence>
<dbReference type="InterPro" id="IPR014030">
    <property type="entry name" value="Ketoacyl_synth_N"/>
</dbReference>